<reference evidence="3 4" key="1">
    <citation type="submission" date="2018-05" db="EMBL/GenBank/DDBJ databases">
        <title>Complete genome sequence of Gordonia terrae NRRL B-16283.</title>
        <authorList>
            <person name="Garlena R.A."/>
            <person name="Russell D.A."/>
            <person name="Hatfull G.F."/>
        </authorList>
    </citation>
    <scope>NUCLEOTIDE SEQUENCE [LARGE SCALE GENOMIC DNA]</scope>
    <source>
        <strain evidence="3 4">NRRL B-16283</strain>
    </source>
</reference>
<dbReference type="AlphaFoldDB" id="A0AAD0NY57"/>
<dbReference type="Pfam" id="PF23213">
    <property type="entry name" value="DUF7065"/>
    <property type="match status" value="1"/>
</dbReference>
<evidence type="ECO:0000259" key="2">
    <source>
        <dbReference type="Pfam" id="PF23213"/>
    </source>
</evidence>
<feature type="domain" description="DUF7065" evidence="2">
    <location>
        <begin position="132"/>
        <end position="202"/>
    </location>
</feature>
<dbReference type="RefSeq" id="WP_004023051.1">
    <property type="nucleotide sequence ID" value="NZ_CABEIC010000002.1"/>
</dbReference>
<evidence type="ECO:0000313" key="4">
    <source>
        <dbReference type="Proteomes" id="UP000247118"/>
    </source>
</evidence>
<sequence length="329" mass="35693">MTNQPFTVCKYGADAEGTHDPADVHNFNESVYFNFVDPVSQLGGLVRIGNRPNLGYSETSVQLTLPGGAIAFRAGRTPRDTNDGFAGQGLEIVFTEPTRKATITYRNSVARVTHPSLMAENGRIALKNAPAEDCEISLTYEASSPMFVINSDGGGDCTPGESTFASDHYEQFGHLSGTIRVGTRTWVLEKVTSFRDHSWGPREWDSYTGEWVAGWLADGTAFSAYGEYEKSGIRVSAGAVLTTDGVAHPITDYRVLTDYAGESTYSGRHVGVVQAEGLPTIVVDGTIRHFVPVTQRTEDRAVRMGQMTVDLAEGVGGWAVAEFLRPIRP</sequence>
<feature type="domain" description="DUF7064" evidence="1">
    <location>
        <begin position="204"/>
        <end position="324"/>
    </location>
</feature>
<dbReference type="EMBL" id="CP029604">
    <property type="protein sequence ID" value="AWO84892.1"/>
    <property type="molecule type" value="Genomic_DNA"/>
</dbReference>
<dbReference type="KEGG" id="gta:BCM27_16310"/>
<organism evidence="3 4">
    <name type="scientific">Gordonia terrae</name>
    <dbReference type="NCBI Taxonomy" id="2055"/>
    <lineage>
        <taxon>Bacteria</taxon>
        <taxon>Bacillati</taxon>
        <taxon>Actinomycetota</taxon>
        <taxon>Actinomycetes</taxon>
        <taxon>Mycobacteriales</taxon>
        <taxon>Gordoniaceae</taxon>
        <taxon>Gordonia</taxon>
    </lineage>
</organism>
<dbReference type="InterPro" id="IPR055492">
    <property type="entry name" value="DUF7064"/>
</dbReference>
<dbReference type="Pfam" id="PF23212">
    <property type="entry name" value="DUF7064"/>
    <property type="match status" value="1"/>
</dbReference>
<name>A0AAD0NY57_9ACTN</name>
<dbReference type="InterPro" id="IPR055493">
    <property type="entry name" value="DUF7065"/>
</dbReference>
<dbReference type="SUPFAM" id="SSF159245">
    <property type="entry name" value="AttH-like"/>
    <property type="match status" value="1"/>
</dbReference>
<accession>A0AAD0NY57</accession>
<proteinExistence type="predicted"/>
<protein>
    <submittedName>
        <fullName evidence="3">Uncharacterized protein</fullName>
    </submittedName>
</protein>
<dbReference type="Proteomes" id="UP000247118">
    <property type="component" value="Chromosome"/>
</dbReference>
<evidence type="ECO:0000259" key="1">
    <source>
        <dbReference type="Pfam" id="PF23212"/>
    </source>
</evidence>
<evidence type="ECO:0000313" key="3">
    <source>
        <dbReference type="EMBL" id="AWO84892.1"/>
    </source>
</evidence>
<dbReference type="GeneID" id="32689386"/>
<gene>
    <name evidence="3" type="ORF">DLJ61_16480</name>
</gene>